<dbReference type="PANTHER" id="PTHR16305">
    <property type="entry name" value="TESTICULAR SOLUBLE ADENYLYL CYCLASE"/>
    <property type="match status" value="1"/>
</dbReference>
<keyword evidence="1" id="KW-0547">Nucleotide-binding</keyword>
<dbReference type="InterPro" id="IPR036388">
    <property type="entry name" value="WH-like_DNA-bd_sf"/>
</dbReference>
<dbReference type="GO" id="GO:0006355">
    <property type="term" value="P:regulation of DNA-templated transcription"/>
    <property type="evidence" value="ECO:0007669"/>
    <property type="project" value="InterPro"/>
</dbReference>
<protein>
    <submittedName>
        <fullName evidence="4">Regulatory protein, luxR family</fullName>
    </submittedName>
</protein>
<dbReference type="SMART" id="SM00421">
    <property type="entry name" value="HTH_LUXR"/>
    <property type="match status" value="1"/>
</dbReference>
<reference evidence="4 5" key="1">
    <citation type="submission" date="2016-10" db="EMBL/GenBank/DDBJ databases">
        <authorList>
            <person name="de Groot N.N."/>
        </authorList>
    </citation>
    <scope>NUCLEOTIDE SEQUENCE [LARGE SCALE GENOMIC DNA]</scope>
    <source>
        <strain evidence="4 5">CGMCC 1.7056</strain>
    </source>
</reference>
<dbReference type="GO" id="GO:0005737">
    <property type="term" value="C:cytoplasm"/>
    <property type="evidence" value="ECO:0007669"/>
    <property type="project" value="TreeGrafter"/>
</dbReference>
<dbReference type="AlphaFoldDB" id="A0A1I1NT84"/>
<evidence type="ECO:0000259" key="3">
    <source>
        <dbReference type="PROSITE" id="PS50043"/>
    </source>
</evidence>
<dbReference type="SUPFAM" id="SSF48452">
    <property type="entry name" value="TPR-like"/>
    <property type="match status" value="1"/>
</dbReference>
<dbReference type="SUPFAM" id="SSF52540">
    <property type="entry name" value="P-loop containing nucleoside triphosphate hydrolases"/>
    <property type="match status" value="1"/>
</dbReference>
<dbReference type="EMBL" id="FOLB01000020">
    <property type="protein sequence ID" value="SFD00839.1"/>
    <property type="molecule type" value="Genomic_DNA"/>
</dbReference>
<dbReference type="CDD" id="cd06170">
    <property type="entry name" value="LuxR_C_like"/>
    <property type="match status" value="1"/>
</dbReference>
<keyword evidence="5" id="KW-1185">Reference proteome</keyword>
<dbReference type="GO" id="GO:0004016">
    <property type="term" value="F:adenylate cyclase activity"/>
    <property type="evidence" value="ECO:0007669"/>
    <property type="project" value="TreeGrafter"/>
</dbReference>
<organism evidence="4 5">
    <name type="scientific">Nocardioides terrae</name>
    <dbReference type="NCBI Taxonomy" id="574651"/>
    <lineage>
        <taxon>Bacteria</taxon>
        <taxon>Bacillati</taxon>
        <taxon>Actinomycetota</taxon>
        <taxon>Actinomycetes</taxon>
        <taxon>Propionibacteriales</taxon>
        <taxon>Nocardioidaceae</taxon>
        <taxon>Nocardioides</taxon>
    </lineage>
</organism>
<dbReference type="InterPro" id="IPR000792">
    <property type="entry name" value="Tscrpt_reg_LuxR_C"/>
</dbReference>
<name>A0A1I1NT84_9ACTN</name>
<dbReference type="Gene3D" id="1.25.40.10">
    <property type="entry name" value="Tetratricopeptide repeat domain"/>
    <property type="match status" value="1"/>
</dbReference>
<dbReference type="InterPro" id="IPR011990">
    <property type="entry name" value="TPR-like_helical_dom_sf"/>
</dbReference>
<sequence>MTIVLRGREREQAALRRLLDAARAGRGEALLLRGEPGVGKSVLLDDAVASAADLTVLRTRGVESEAPLPFAALHRLLRPVLGRRDQIPAPQATALSAAFGETTETVADRHLVCLATLNLLSEAGGERPVLAVVDDAHWLDDASAAALLFTARRLDGEAVALVFAVREDERGGFDDPDLPVLEVGGVGEEAADALLADHVGVPVAPQVRAELLEVTRGNPLGLVELTRALSAEQLSGLQRLPDRLPITEVVERAFLDRYRGLPATAQTLLLVAAADDSGHAATVVGASDTLGAGADALDAAEESGLLAADDGMVTLRHPLVRSAIYGAATSSRRRQVHRALAGALTGTPDQDRRAWHLAAAASGPEEEVVAALDEAAERARRRGGHEAASAAWTRAAELTLDPQARARRLYDAAASSLAAGRPSETDQHARAALADTDDALLRADLLQLLGQVEWNTRSLDDGYRIVCQAAATAAPQDPARARVLAMLAAALASFGAHRTDAPDPAGLVPPPAPTAPAEEHVAALLLEGFSAVGRGDWPTAADALRHAWETPIDPGASPLLHNNLAIATLHLGDDARAIELHDLQLRRARDASAANMVEHALTRGALFRIATGAWGEATSAAQEALLLDRNLGLDELVTFPLAELALVAALRGDRHAPRLLAELEAEMDAHPPRGVVTGLVAGLAHWAAGRQPGLAPASALHHLEQIDLPVVRRLAALDRIETAVRAGRREVAEEWLAELAAFAEGTDMAWARAAVHHGRALLGGPETEAELRRALVWHARSPRVPARARSQLALGEHLRRARRRADARGPLREALETFEALGAVSWADRARQELRASGETARRGAALVATELTAQEAQVAGLVRQGLSNKDVAGRLFVSPRTVDFHLRNVYAKLGITSRTELAALATDPS</sequence>
<dbReference type="Gene3D" id="1.10.10.10">
    <property type="entry name" value="Winged helix-like DNA-binding domain superfamily/Winged helix DNA-binding domain"/>
    <property type="match status" value="1"/>
</dbReference>
<dbReference type="PRINTS" id="PR00038">
    <property type="entry name" value="HTHLUXR"/>
</dbReference>
<dbReference type="GO" id="GO:0005524">
    <property type="term" value="F:ATP binding"/>
    <property type="evidence" value="ECO:0007669"/>
    <property type="project" value="UniProtKB-KW"/>
</dbReference>
<keyword evidence="2" id="KW-0067">ATP-binding</keyword>
<dbReference type="Pfam" id="PF00196">
    <property type="entry name" value="GerE"/>
    <property type="match status" value="1"/>
</dbReference>
<evidence type="ECO:0000313" key="4">
    <source>
        <dbReference type="EMBL" id="SFD00839.1"/>
    </source>
</evidence>
<dbReference type="InterPro" id="IPR041664">
    <property type="entry name" value="AAA_16"/>
</dbReference>
<dbReference type="PROSITE" id="PS00622">
    <property type="entry name" value="HTH_LUXR_1"/>
    <property type="match status" value="1"/>
</dbReference>
<dbReference type="STRING" id="574651.SAMN04487968_12027"/>
<dbReference type="GO" id="GO:0003677">
    <property type="term" value="F:DNA binding"/>
    <property type="evidence" value="ECO:0007669"/>
    <property type="project" value="InterPro"/>
</dbReference>
<evidence type="ECO:0000256" key="2">
    <source>
        <dbReference type="ARBA" id="ARBA00022840"/>
    </source>
</evidence>
<dbReference type="Pfam" id="PF13191">
    <property type="entry name" value="AAA_16"/>
    <property type="match status" value="1"/>
</dbReference>
<dbReference type="InterPro" id="IPR016032">
    <property type="entry name" value="Sig_transdc_resp-reg_C-effctor"/>
</dbReference>
<dbReference type="InterPro" id="IPR027417">
    <property type="entry name" value="P-loop_NTPase"/>
</dbReference>
<evidence type="ECO:0000256" key="1">
    <source>
        <dbReference type="ARBA" id="ARBA00022741"/>
    </source>
</evidence>
<feature type="domain" description="HTH luxR-type" evidence="3">
    <location>
        <begin position="843"/>
        <end position="910"/>
    </location>
</feature>
<dbReference type="PROSITE" id="PS50043">
    <property type="entry name" value="HTH_LUXR_2"/>
    <property type="match status" value="1"/>
</dbReference>
<gene>
    <name evidence="4" type="ORF">SAMN04487968_12027</name>
</gene>
<accession>A0A1I1NT84</accession>
<proteinExistence type="predicted"/>
<dbReference type="PANTHER" id="PTHR16305:SF35">
    <property type="entry name" value="TRANSCRIPTIONAL ACTIVATOR DOMAIN"/>
    <property type="match status" value="1"/>
</dbReference>
<evidence type="ECO:0000313" key="5">
    <source>
        <dbReference type="Proteomes" id="UP000198832"/>
    </source>
</evidence>
<dbReference type="Proteomes" id="UP000198832">
    <property type="component" value="Unassembled WGS sequence"/>
</dbReference>
<dbReference type="SUPFAM" id="SSF46894">
    <property type="entry name" value="C-terminal effector domain of the bipartite response regulators"/>
    <property type="match status" value="1"/>
</dbReference>